<comment type="caution">
    <text evidence="3">The sequence shown here is derived from an EMBL/GenBank/DDBJ whole genome shotgun (WGS) entry which is preliminary data.</text>
</comment>
<accession>A0A7X5VG74</accession>
<proteinExistence type="predicted"/>
<evidence type="ECO:0000256" key="2">
    <source>
        <dbReference type="SAM" id="Phobius"/>
    </source>
</evidence>
<reference evidence="3 4" key="1">
    <citation type="submission" date="2020-03" db="EMBL/GenBank/DDBJ databases">
        <title>Sequencing the genomes of 1000 actinobacteria strains.</title>
        <authorList>
            <person name="Klenk H.-P."/>
        </authorList>
    </citation>
    <scope>NUCLEOTIDE SEQUENCE [LARGE SCALE GENOMIC DNA]</scope>
    <source>
        <strain evidence="3 4">DSM 45490</strain>
    </source>
</reference>
<organism evidence="3 4">
    <name type="scientific">Kribbella shirazensis</name>
    <dbReference type="NCBI Taxonomy" id="1105143"/>
    <lineage>
        <taxon>Bacteria</taxon>
        <taxon>Bacillati</taxon>
        <taxon>Actinomycetota</taxon>
        <taxon>Actinomycetes</taxon>
        <taxon>Propionibacteriales</taxon>
        <taxon>Kribbellaceae</taxon>
        <taxon>Kribbella</taxon>
    </lineage>
</organism>
<feature type="compositionally biased region" description="Low complexity" evidence="1">
    <location>
        <begin position="106"/>
        <end position="126"/>
    </location>
</feature>
<keyword evidence="2" id="KW-1133">Transmembrane helix</keyword>
<sequence>MAGDDAFAGGNGFGGYVFRRNSVSSGGDEAGDGPASGGDDVFAGANAFGGYAFRRTSVAGGHGDAGDGDGDGGASGDDTFAGANVFGGYAFRRTGVSGGGDEAGDDPALSGDDPPSSSSAPRLGGVLRRGGGLRRTDELRRDGRLRNSNMLRRSSPVRRGYLVPRVGAALWDRVVWALRHPAYGVLGAAAVGAVIVLAFGIIAIRTLEGSATTQQQPTDPRATPTQSDGATPGRSAETVPVRPTEPRPTEPRSTQPLSTQPTQAQSSKPQPTQVQSSKPSSASLPRPQPPTSSVDLVAWTRTLRALDAQRAHAFWTLDLAALDKVYVPGSSPWVADRALLSDYRRRNVRVRGLRITIESTTIMRRTPTTVILRTTDHLTAGQAVDHTGTVTTLPSGRPTTKLITLTATPPSPDRTHPRAWRISTITKG</sequence>
<feature type="region of interest" description="Disordered" evidence="1">
    <location>
        <begin position="97"/>
        <end position="134"/>
    </location>
</feature>
<keyword evidence="4" id="KW-1185">Reference proteome</keyword>
<keyword evidence="2" id="KW-0472">Membrane</keyword>
<feature type="region of interest" description="Disordered" evidence="1">
    <location>
        <begin position="210"/>
        <end position="293"/>
    </location>
</feature>
<protein>
    <submittedName>
        <fullName evidence="3">Uncharacterized protein</fullName>
    </submittedName>
</protein>
<dbReference type="EMBL" id="JAASRO010000001">
    <property type="protein sequence ID" value="NIK60685.1"/>
    <property type="molecule type" value="Genomic_DNA"/>
</dbReference>
<evidence type="ECO:0000256" key="1">
    <source>
        <dbReference type="SAM" id="MobiDB-lite"/>
    </source>
</evidence>
<feature type="transmembrane region" description="Helical" evidence="2">
    <location>
        <begin position="183"/>
        <end position="204"/>
    </location>
</feature>
<evidence type="ECO:0000313" key="3">
    <source>
        <dbReference type="EMBL" id="NIK60685.1"/>
    </source>
</evidence>
<dbReference type="AlphaFoldDB" id="A0A7X5VG74"/>
<evidence type="ECO:0000313" key="4">
    <source>
        <dbReference type="Proteomes" id="UP000555407"/>
    </source>
</evidence>
<dbReference type="Proteomes" id="UP000555407">
    <property type="component" value="Unassembled WGS sequence"/>
</dbReference>
<keyword evidence="2" id="KW-0812">Transmembrane</keyword>
<dbReference type="RefSeq" id="WP_238350518.1">
    <property type="nucleotide sequence ID" value="NZ_JAASRO010000001.1"/>
</dbReference>
<feature type="compositionally biased region" description="Polar residues" evidence="1">
    <location>
        <begin position="253"/>
        <end position="283"/>
    </location>
</feature>
<name>A0A7X5VG74_9ACTN</name>
<gene>
    <name evidence="3" type="ORF">BJY22_006402</name>
</gene>
<feature type="compositionally biased region" description="Polar residues" evidence="1">
    <location>
        <begin position="210"/>
        <end position="229"/>
    </location>
</feature>